<reference evidence="1" key="1">
    <citation type="submission" date="2023-11" db="EMBL/GenBank/DDBJ databases">
        <authorList>
            <person name="Poullet M."/>
        </authorList>
    </citation>
    <scope>NUCLEOTIDE SEQUENCE</scope>
    <source>
        <strain evidence="1">E1834</strain>
    </source>
</reference>
<evidence type="ECO:0000313" key="2">
    <source>
        <dbReference type="Proteomes" id="UP001497535"/>
    </source>
</evidence>
<dbReference type="Proteomes" id="UP001497535">
    <property type="component" value="Unassembled WGS sequence"/>
</dbReference>
<organism evidence="1 2">
    <name type="scientific">Meloidogyne enterolobii</name>
    <name type="common">Root-knot nematode worm</name>
    <name type="synonym">Meloidogyne mayaguensis</name>
    <dbReference type="NCBI Taxonomy" id="390850"/>
    <lineage>
        <taxon>Eukaryota</taxon>
        <taxon>Metazoa</taxon>
        <taxon>Ecdysozoa</taxon>
        <taxon>Nematoda</taxon>
        <taxon>Chromadorea</taxon>
        <taxon>Rhabditida</taxon>
        <taxon>Tylenchina</taxon>
        <taxon>Tylenchomorpha</taxon>
        <taxon>Tylenchoidea</taxon>
        <taxon>Meloidogynidae</taxon>
        <taxon>Meloidogyninae</taxon>
        <taxon>Meloidogyne</taxon>
    </lineage>
</organism>
<sequence length="219" mass="24743">MWHIPPAKNSFIYAKFKLLKATNDNFGSKYDILDVYQTKWNGSKLMKVKQASLRGNVNVPVEHFRFSSSINGGLLFKLSSYYKLFSDNSRRFGISFSRRSEDGIHHPCPQPFYFATNSPQRLPTFPLGYLQTCIFSINSTLEIKLTINSASRTSKFGLKVPTANTKNRVGLLSLDSGPYAPKYGLIRSAIQHLSFSANLLLSISLLLLFLSLMFRLISL</sequence>
<proteinExistence type="predicted"/>
<keyword evidence="2" id="KW-1185">Reference proteome</keyword>
<gene>
    <name evidence="1" type="ORF">MENTE1834_LOCUS42409</name>
</gene>
<accession>A0ACB1AT12</accession>
<comment type="caution">
    <text evidence="1">The sequence shown here is derived from an EMBL/GenBank/DDBJ whole genome shotgun (WGS) entry which is preliminary data.</text>
</comment>
<protein>
    <submittedName>
        <fullName evidence="1">Uncharacterized protein</fullName>
    </submittedName>
</protein>
<dbReference type="EMBL" id="CAVMJV010000111">
    <property type="protein sequence ID" value="CAK5101938.1"/>
    <property type="molecule type" value="Genomic_DNA"/>
</dbReference>
<evidence type="ECO:0000313" key="1">
    <source>
        <dbReference type="EMBL" id="CAK5101938.1"/>
    </source>
</evidence>
<name>A0ACB1AT12_MELEN</name>